<dbReference type="EMBL" id="JAAXOT010000003">
    <property type="protein sequence ID" value="NKY56156.1"/>
    <property type="molecule type" value="Genomic_DNA"/>
</dbReference>
<feature type="transmembrane region" description="Helical" evidence="1">
    <location>
        <begin position="66"/>
        <end position="92"/>
    </location>
</feature>
<name>A0A846Y9A6_9NOCA</name>
<evidence type="ECO:0000313" key="2">
    <source>
        <dbReference type="EMBL" id="NKY56156.1"/>
    </source>
</evidence>
<evidence type="ECO:0008006" key="4">
    <source>
        <dbReference type="Google" id="ProtNLM"/>
    </source>
</evidence>
<keyword evidence="1" id="KW-1133">Transmembrane helix</keyword>
<evidence type="ECO:0000313" key="3">
    <source>
        <dbReference type="Proteomes" id="UP000570678"/>
    </source>
</evidence>
<keyword evidence="1" id="KW-0812">Transmembrane</keyword>
<keyword evidence="1" id="KW-0472">Membrane</keyword>
<gene>
    <name evidence="2" type="ORF">HGA15_08290</name>
</gene>
<dbReference type="Proteomes" id="UP000570678">
    <property type="component" value="Unassembled WGS sequence"/>
</dbReference>
<keyword evidence="3" id="KW-1185">Reference proteome</keyword>
<accession>A0A846Y9A6</accession>
<reference evidence="2 3" key="1">
    <citation type="submission" date="2020-04" db="EMBL/GenBank/DDBJ databases">
        <title>MicrobeNet Type strains.</title>
        <authorList>
            <person name="Nicholson A.C."/>
        </authorList>
    </citation>
    <scope>NUCLEOTIDE SEQUENCE [LARGE SCALE GENOMIC DNA]</scope>
    <source>
        <strain evidence="2 3">JCM 3332</strain>
    </source>
</reference>
<comment type="caution">
    <text evidence="2">The sequence shown here is derived from an EMBL/GenBank/DDBJ whole genome shotgun (WGS) entry which is preliminary data.</text>
</comment>
<dbReference type="RefSeq" id="WP_062971842.1">
    <property type="nucleotide sequence ID" value="NZ_JAAXOT010000003.1"/>
</dbReference>
<protein>
    <recommendedName>
        <fullName evidence="4">S-DNA-T family DNA segregation ATPase FtsK/SpoIIIE</fullName>
    </recommendedName>
</protein>
<evidence type="ECO:0000256" key="1">
    <source>
        <dbReference type="SAM" id="Phobius"/>
    </source>
</evidence>
<sequence length="225" mass="25077">MSLTLSTTNHGDSSTATISTNGTRRDPFDLLGLVVLNSGWYLVTGLATAIHWAILFPPISVPIGLAITGGVVFGWPSGIALGVAFAAVIMLWRRRSPEMFERWITHRARTRFLTWWRYRRNWVRLMKACHLTVTTQTRVVTPRLAGVEIGKGTDRVRLRMLEGQCPADYDNRAETIAHAFKAEQCHATIVGPATVELRFRFGDALADTVLLPRVDHWIKPEGASA</sequence>
<proteinExistence type="predicted"/>
<feature type="transmembrane region" description="Helical" evidence="1">
    <location>
        <begin position="30"/>
        <end position="54"/>
    </location>
</feature>
<organism evidence="2 3">
    <name type="scientific">Nocardia flavorosea</name>
    <dbReference type="NCBI Taxonomy" id="53429"/>
    <lineage>
        <taxon>Bacteria</taxon>
        <taxon>Bacillati</taxon>
        <taxon>Actinomycetota</taxon>
        <taxon>Actinomycetes</taxon>
        <taxon>Mycobacteriales</taxon>
        <taxon>Nocardiaceae</taxon>
        <taxon>Nocardia</taxon>
    </lineage>
</organism>
<dbReference type="AlphaFoldDB" id="A0A846Y9A6"/>